<gene>
    <name evidence="5" type="ORF">IDH44_16820</name>
</gene>
<dbReference type="AlphaFoldDB" id="A0A927BV24"/>
<dbReference type="GO" id="GO:0008757">
    <property type="term" value="F:S-adenosylmethionine-dependent methyltransferase activity"/>
    <property type="evidence" value="ECO:0007669"/>
    <property type="project" value="InterPro"/>
</dbReference>
<evidence type="ECO:0000313" key="5">
    <source>
        <dbReference type="EMBL" id="MBD2846862.1"/>
    </source>
</evidence>
<comment type="similarity">
    <text evidence="1">Belongs to the methyltransferase superfamily.</text>
</comment>
<dbReference type="InterPro" id="IPR013216">
    <property type="entry name" value="Methyltransf_11"/>
</dbReference>
<protein>
    <submittedName>
        <fullName evidence="5">Class I SAM-dependent methyltransferase</fullName>
    </submittedName>
</protein>
<name>A0A927BV24_9BACL</name>
<reference evidence="5" key="1">
    <citation type="submission" date="2020-09" db="EMBL/GenBank/DDBJ databases">
        <title>A novel bacterium of genus Paenibacillus, isolated from South China Sea.</title>
        <authorList>
            <person name="Huang H."/>
            <person name="Mo K."/>
            <person name="Hu Y."/>
        </authorList>
    </citation>
    <scope>NUCLEOTIDE SEQUENCE</scope>
    <source>
        <strain evidence="5">IB182496</strain>
    </source>
</reference>
<accession>A0A927BV24</accession>
<dbReference type="Pfam" id="PF08241">
    <property type="entry name" value="Methyltransf_11"/>
    <property type="match status" value="1"/>
</dbReference>
<dbReference type="GO" id="GO:0032259">
    <property type="term" value="P:methylation"/>
    <property type="evidence" value="ECO:0007669"/>
    <property type="project" value="UniProtKB-KW"/>
</dbReference>
<dbReference type="CDD" id="cd02440">
    <property type="entry name" value="AdoMet_MTases"/>
    <property type="match status" value="1"/>
</dbReference>
<dbReference type="PANTHER" id="PTHR44942">
    <property type="entry name" value="METHYLTRANSF_11 DOMAIN-CONTAINING PROTEIN"/>
    <property type="match status" value="1"/>
</dbReference>
<sequence>MTMPSGNRPSNITRFEGFGDVYQRYRPEAPPHAAALILRYLGRRPELVLDLGSGTGLSSFVWLGRADRIVGIEPGADMRAQAEARLSGDSGAAASLSFAHGYSNRLAFDDDSADVVTCSQSFHWMEPQSTLREAARVLRTGGVFAAYDCDWPPAAGAEVERAYMALTRKADQVGEALSTPDARAIKADKEGHLEQLRRSGVFRYVRELVFHHAEPADAERYVGLAMSQGGVQAALRLDRDALEPELAALRAAARTRFGDGEEPVEFGYRMRLGVV</sequence>
<dbReference type="Proteomes" id="UP000621560">
    <property type="component" value="Unassembled WGS sequence"/>
</dbReference>
<keyword evidence="6" id="KW-1185">Reference proteome</keyword>
<keyword evidence="3" id="KW-0808">Transferase</keyword>
<feature type="domain" description="Methyltransferase type 11" evidence="4">
    <location>
        <begin position="49"/>
        <end position="145"/>
    </location>
</feature>
<dbReference type="InterPro" id="IPR051052">
    <property type="entry name" value="Diverse_substrate_MTase"/>
</dbReference>
<keyword evidence="2 5" id="KW-0489">Methyltransferase</keyword>
<evidence type="ECO:0000259" key="4">
    <source>
        <dbReference type="Pfam" id="PF08241"/>
    </source>
</evidence>
<evidence type="ECO:0000256" key="1">
    <source>
        <dbReference type="ARBA" id="ARBA00008361"/>
    </source>
</evidence>
<comment type="caution">
    <text evidence="5">The sequence shown here is derived from an EMBL/GenBank/DDBJ whole genome shotgun (WGS) entry which is preliminary data.</text>
</comment>
<dbReference type="EMBL" id="JACXIZ010000028">
    <property type="protein sequence ID" value="MBD2846862.1"/>
    <property type="molecule type" value="Genomic_DNA"/>
</dbReference>
<organism evidence="5 6">
    <name type="scientific">Paenibacillus sabuli</name>
    <dbReference type="NCBI Taxonomy" id="2772509"/>
    <lineage>
        <taxon>Bacteria</taxon>
        <taxon>Bacillati</taxon>
        <taxon>Bacillota</taxon>
        <taxon>Bacilli</taxon>
        <taxon>Bacillales</taxon>
        <taxon>Paenibacillaceae</taxon>
        <taxon>Paenibacillus</taxon>
    </lineage>
</organism>
<proteinExistence type="inferred from homology"/>
<dbReference type="PANTHER" id="PTHR44942:SF4">
    <property type="entry name" value="METHYLTRANSFERASE TYPE 11 DOMAIN-CONTAINING PROTEIN"/>
    <property type="match status" value="1"/>
</dbReference>
<evidence type="ECO:0000313" key="6">
    <source>
        <dbReference type="Proteomes" id="UP000621560"/>
    </source>
</evidence>
<dbReference type="Gene3D" id="3.40.50.150">
    <property type="entry name" value="Vaccinia Virus protein VP39"/>
    <property type="match status" value="1"/>
</dbReference>
<dbReference type="InterPro" id="IPR029063">
    <property type="entry name" value="SAM-dependent_MTases_sf"/>
</dbReference>
<dbReference type="SUPFAM" id="SSF53335">
    <property type="entry name" value="S-adenosyl-L-methionine-dependent methyltransferases"/>
    <property type="match status" value="1"/>
</dbReference>
<evidence type="ECO:0000256" key="3">
    <source>
        <dbReference type="ARBA" id="ARBA00022679"/>
    </source>
</evidence>
<dbReference type="RefSeq" id="WP_190919635.1">
    <property type="nucleotide sequence ID" value="NZ_JACXIZ010000028.1"/>
</dbReference>
<evidence type="ECO:0000256" key="2">
    <source>
        <dbReference type="ARBA" id="ARBA00022603"/>
    </source>
</evidence>